<dbReference type="PANTHER" id="PTHR45947:SF15">
    <property type="entry name" value="TEICHURONIC ACID BIOSYNTHESIS GLYCOSYLTRANSFERASE TUAC-RELATED"/>
    <property type="match status" value="1"/>
</dbReference>
<organism evidence="1 2">
    <name type="scientific">Gordonia otitidis (strain DSM 44809 / CCUG 52243 / JCM 12355 / NBRC 100426 / IFM 10032)</name>
    <dbReference type="NCBI Taxonomy" id="1108044"/>
    <lineage>
        <taxon>Bacteria</taxon>
        <taxon>Bacillati</taxon>
        <taxon>Actinomycetota</taxon>
        <taxon>Actinomycetes</taxon>
        <taxon>Mycobacteriales</taxon>
        <taxon>Gordoniaceae</taxon>
        <taxon>Gordonia</taxon>
    </lineage>
</organism>
<dbReference type="SUPFAM" id="SSF53756">
    <property type="entry name" value="UDP-Glycosyltransferase/glycogen phosphorylase"/>
    <property type="match status" value="1"/>
</dbReference>
<dbReference type="Pfam" id="PF13692">
    <property type="entry name" value="Glyco_trans_1_4"/>
    <property type="match status" value="1"/>
</dbReference>
<dbReference type="GO" id="GO:0016757">
    <property type="term" value="F:glycosyltransferase activity"/>
    <property type="evidence" value="ECO:0007669"/>
    <property type="project" value="TreeGrafter"/>
</dbReference>
<dbReference type="AlphaFoldDB" id="H5TMF0"/>
<evidence type="ECO:0000313" key="1">
    <source>
        <dbReference type="EMBL" id="GAB34658.1"/>
    </source>
</evidence>
<dbReference type="EMBL" id="BAFB01000117">
    <property type="protein sequence ID" value="GAB34658.1"/>
    <property type="molecule type" value="Genomic_DNA"/>
</dbReference>
<comment type="caution">
    <text evidence="1">The sequence shown here is derived from an EMBL/GenBank/DDBJ whole genome shotgun (WGS) entry which is preliminary data.</text>
</comment>
<dbReference type="Proteomes" id="UP000005038">
    <property type="component" value="Unassembled WGS sequence"/>
</dbReference>
<dbReference type="InterPro" id="IPR050194">
    <property type="entry name" value="Glycosyltransferase_grp1"/>
</dbReference>
<accession>H5TMF0</accession>
<protein>
    <submittedName>
        <fullName evidence="1">Glycosyltransferase</fullName>
    </submittedName>
</protein>
<proteinExistence type="predicted"/>
<gene>
    <name evidence="1" type="ORF">GOOTI_117_00020</name>
</gene>
<keyword evidence="2" id="KW-1185">Reference proteome</keyword>
<dbReference type="Gene3D" id="3.40.50.2000">
    <property type="entry name" value="Glycogen Phosphorylase B"/>
    <property type="match status" value="2"/>
</dbReference>
<sequence>MWKRYLFGNVVFLWSVVKAGVRDTFRPDAPASRLADETTTMVFVDQNDPSDLGTGGGIATCIRGQIKVGVCSETRVACLSNGKTIANKWVERTIDGNRIEIFYLGRTVRRIPDSAILTLGLLRHRREFVGALLQVHRVEIGLVASLLRLPYVLLIHNDAASLSGANSDSIWRHLPRVYRCVEKWSVRHATAVGVFSRQASIRLQSIRPEVKRLRTWYDPTLFYLKSPANQSSRVEDDALNIIWVGRLDRQKDPLLALDAVTILAETTSLHLDVFGDGPLRQEMAQRITTDGLPVTLHGTVSPVKIADAMRNANVCLMTSFYEGSPTVLIESLACGTPVVATSESDTDYVLEDIAAGVRVAERDPRKLAEAVLAADELDPKGCAAAVRSRSAEVQLGELQALTSTTNR</sequence>
<dbReference type="PANTHER" id="PTHR45947">
    <property type="entry name" value="SULFOQUINOVOSYL TRANSFERASE SQD2"/>
    <property type="match status" value="1"/>
</dbReference>
<evidence type="ECO:0000313" key="2">
    <source>
        <dbReference type="Proteomes" id="UP000005038"/>
    </source>
</evidence>
<name>H5TMF0_GORO1</name>
<dbReference type="STRING" id="1108044.GOOTI_117_00020"/>
<reference evidence="1" key="1">
    <citation type="submission" date="2012-02" db="EMBL/GenBank/DDBJ databases">
        <title>Whole genome shotgun sequence of Gordonia otitidis NBRC 100426.</title>
        <authorList>
            <person name="Yoshida I."/>
            <person name="Hosoyama A."/>
            <person name="Tsuchikane K."/>
            <person name="Katsumata H."/>
            <person name="Yamazaki S."/>
            <person name="Fujita N."/>
        </authorList>
    </citation>
    <scope>NUCLEOTIDE SEQUENCE [LARGE SCALE GENOMIC DNA]</scope>
    <source>
        <strain evidence="1">NBRC 100426</strain>
    </source>
</reference>